<dbReference type="AlphaFoldDB" id="A0A372JQE3"/>
<feature type="coiled-coil region" evidence="1">
    <location>
        <begin position="110"/>
        <end position="144"/>
    </location>
</feature>
<accession>A0A372JQE3</accession>
<feature type="non-terminal residue" evidence="3">
    <location>
        <position position="273"/>
    </location>
</feature>
<evidence type="ECO:0000256" key="2">
    <source>
        <dbReference type="SAM" id="MobiDB-lite"/>
    </source>
</evidence>
<evidence type="ECO:0000313" key="3">
    <source>
        <dbReference type="EMBL" id="RFU42169.1"/>
    </source>
</evidence>
<sequence length="273" mass="29877">MRTPAPRRRTNVASREAALRLAAATTGITVGLTVLPAPARAAFALTAARVVHRPSPSADDVAKSKDEVRRKAEEVGRAKAQLAQADGEQDRLAVAAETAIERYNGEQVKLQRSQQAYQAAQKRVSEAEQRYADAQRQLASFAADAYRQNTGSDPWAAVIAGEGGPQGFMDRAGMVEVLARRRSEAVKHVETSRIVANVFRRQAERAYRDQQAATRRAEEAKSAAQRILEQQKAVVARVTDQKRKLEQSLGAARARSADLARRREAALEASRAR</sequence>
<reference evidence="3 4" key="1">
    <citation type="submission" date="2018-08" db="EMBL/GenBank/DDBJ databases">
        <title>Actinomadura jelena sp. nov., a novel Actinomycete isolated from soil in Chad.</title>
        <authorList>
            <person name="Shi L."/>
        </authorList>
    </citation>
    <scope>NUCLEOTIDE SEQUENCE [LARGE SCALE GENOMIC DNA]</scope>
    <source>
        <strain evidence="3 4">NEAU-G17</strain>
    </source>
</reference>
<proteinExistence type="predicted"/>
<comment type="caution">
    <text evidence="3">The sequence shown here is derived from an EMBL/GenBank/DDBJ whole genome shotgun (WGS) entry which is preliminary data.</text>
</comment>
<feature type="region of interest" description="Disordered" evidence="2">
    <location>
        <begin position="246"/>
        <end position="273"/>
    </location>
</feature>
<evidence type="ECO:0000256" key="1">
    <source>
        <dbReference type="SAM" id="Coils"/>
    </source>
</evidence>
<dbReference type="Proteomes" id="UP000261811">
    <property type="component" value="Unassembled WGS sequence"/>
</dbReference>
<name>A0A372JQE3_9ACTN</name>
<keyword evidence="4" id="KW-1185">Reference proteome</keyword>
<dbReference type="EMBL" id="QURH01000150">
    <property type="protein sequence ID" value="RFU42169.1"/>
    <property type="molecule type" value="Genomic_DNA"/>
</dbReference>
<keyword evidence="1" id="KW-0175">Coiled coil</keyword>
<gene>
    <name evidence="3" type="ORF">DZF91_07975</name>
</gene>
<organism evidence="3 4">
    <name type="scientific">Actinomadura logoneensis</name>
    <dbReference type="NCBI Taxonomy" id="2293572"/>
    <lineage>
        <taxon>Bacteria</taxon>
        <taxon>Bacillati</taxon>
        <taxon>Actinomycetota</taxon>
        <taxon>Actinomycetes</taxon>
        <taxon>Streptosporangiales</taxon>
        <taxon>Thermomonosporaceae</taxon>
        <taxon>Actinomadura</taxon>
    </lineage>
</organism>
<evidence type="ECO:0000313" key="4">
    <source>
        <dbReference type="Proteomes" id="UP000261811"/>
    </source>
</evidence>
<dbReference type="RefSeq" id="WP_407920895.1">
    <property type="nucleotide sequence ID" value="NZ_QURH01000150.1"/>
</dbReference>
<dbReference type="Gene3D" id="6.10.250.3150">
    <property type="match status" value="1"/>
</dbReference>
<protein>
    <submittedName>
        <fullName evidence="3">NlpC/P60 family protein</fullName>
    </submittedName>
</protein>
<feature type="compositionally biased region" description="Basic and acidic residues" evidence="2">
    <location>
        <begin position="255"/>
        <end position="273"/>
    </location>
</feature>